<comment type="caution">
    <text evidence="2">The sequence shown here is derived from an EMBL/GenBank/DDBJ whole genome shotgun (WGS) entry which is preliminary data.</text>
</comment>
<sequence>MTEAATIGHNGAPPEFEVFQKIDDLYEEAKNWADGEPITSEEMHDAVTKLYDGIHEAGKEADELRKAEKKPWDDKVAAVQDKFNPYVQPKKGKVDRAKAALGDILAKWRAEVQRKKAEEARKAREEADRIAAEAQAAIRASSGNLEEREKAEELLAEAKKVERFARRQDKAATTGTGLRTVWIAELKDANAALDWAYERAPERFEQLVQQIADEAVRAGLRTVPGFAVVEEKRAA</sequence>
<reference evidence="2" key="2">
    <citation type="submission" date="2020-09" db="EMBL/GenBank/DDBJ databases">
        <authorList>
            <person name="Sun Q."/>
            <person name="Kim S."/>
        </authorList>
    </citation>
    <scope>NUCLEOTIDE SEQUENCE</scope>
    <source>
        <strain evidence="2">KCTC 42097</strain>
    </source>
</reference>
<evidence type="ECO:0000313" key="2">
    <source>
        <dbReference type="EMBL" id="GHC61411.1"/>
    </source>
</evidence>
<proteinExistence type="predicted"/>
<name>A0A8J3DNS8_9HYPH</name>
<organism evidence="2 3">
    <name type="scientific">Limoniibacter endophyticus</name>
    <dbReference type="NCBI Taxonomy" id="1565040"/>
    <lineage>
        <taxon>Bacteria</taxon>
        <taxon>Pseudomonadati</taxon>
        <taxon>Pseudomonadota</taxon>
        <taxon>Alphaproteobacteria</taxon>
        <taxon>Hyphomicrobiales</taxon>
        <taxon>Bartonellaceae</taxon>
        <taxon>Limoniibacter</taxon>
    </lineage>
</organism>
<reference evidence="2" key="1">
    <citation type="journal article" date="2014" name="Int. J. Syst. Evol. Microbiol.">
        <title>Complete genome sequence of Corynebacterium casei LMG S-19264T (=DSM 44701T), isolated from a smear-ripened cheese.</title>
        <authorList>
            <consortium name="US DOE Joint Genome Institute (JGI-PGF)"/>
            <person name="Walter F."/>
            <person name="Albersmeier A."/>
            <person name="Kalinowski J."/>
            <person name="Ruckert C."/>
        </authorList>
    </citation>
    <scope>NUCLEOTIDE SEQUENCE</scope>
    <source>
        <strain evidence="2">KCTC 42097</strain>
    </source>
</reference>
<dbReference type="Proteomes" id="UP000641137">
    <property type="component" value="Unassembled WGS sequence"/>
</dbReference>
<feature type="coiled-coil region" evidence="1">
    <location>
        <begin position="110"/>
        <end position="168"/>
    </location>
</feature>
<evidence type="ECO:0000256" key="1">
    <source>
        <dbReference type="SAM" id="Coils"/>
    </source>
</evidence>
<keyword evidence="1" id="KW-0175">Coiled coil</keyword>
<accession>A0A8J3DNS8</accession>
<gene>
    <name evidence="2" type="ORF">GCM10010136_01930</name>
</gene>
<keyword evidence="3" id="KW-1185">Reference proteome</keyword>
<evidence type="ECO:0000313" key="3">
    <source>
        <dbReference type="Proteomes" id="UP000641137"/>
    </source>
</evidence>
<dbReference type="RefSeq" id="WP_189486914.1">
    <property type="nucleotide sequence ID" value="NZ_BMZO01000001.1"/>
</dbReference>
<dbReference type="EMBL" id="BMZO01000001">
    <property type="protein sequence ID" value="GHC61411.1"/>
    <property type="molecule type" value="Genomic_DNA"/>
</dbReference>
<protein>
    <submittedName>
        <fullName evidence="2">Uncharacterized protein</fullName>
    </submittedName>
</protein>
<dbReference type="AlphaFoldDB" id="A0A8J3DNS8"/>